<dbReference type="EMBL" id="MUJZ01053922">
    <property type="protein sequence ID" value="OTF72940.1"/>
    <property type="molecule type" value="Genomic_DNA"/>
</dbReference>
<sequence>MNQSRNRSFGKVIDINRIGEYHHQHRHYSNLKQSIVINKNEHDDDGKMFKTLKNDDENNGYGN</sequence>
<feature type="compositionally biased region" description="Basic and acidic residues" evidence="1">
    <location>
        <begin position="42"/>
        <end position="56"/>
    </location>
</feature>
<dbReference type="AlphaFoldDB" id="A0A1Y3AWQ6"/>
<organism evidence="2 3">
    <name type="scientific">Euroglyphus maynei</name>
    <name type="common">Mayne's house dust mite</name>
    <dbReference type="NCBI Taxonomy" id="6958"/>
    <lineage>
        <taxon>Eukaryota</taxon>
        <taxon>Metazoa</taxon>
        <taxon>Ecdysozoa</taxon>
        <taxon>Arthropoda</taxon>
        <taxon>Chelicerata</taxon>
        <taxon>Arachnida</taxon>
        <taxon>Acari</taxon>
        <taxon>Acariformes</taxon>
        <taxon>Sarcoptiformes</taxon>
        <taxon>Astigmata</taxon>
        <taxon>Psoroptidia</taxon>
        <taxon>Analgoidea</taxon>
        <taxon>Pyroglyphidae</taxon>
        <taxon>Pyroglyphinae</taxon>
        <taxon>Euroglyphus</taxon>
    </lineage>
</organism>
<evidence type="ECO:0000313" key="3">
    <source>
        <dbReference type="Proteomes" id="UP000194236"/>
    </source>
</evidence>
<reference evidence="2 3" key="1">
    <citation type="submission" date="2017-03" db="EMBL/GenBank/DDBJ databases">
        <title>Genome Survey of Euroglyphus maynei.</title>
        <authorList>
            <person name="Arlian L.G."/>
            <person name="Morgan M.S."/>
            <person name="Rider S.D."/>
        </authorList>
    </citation>
    <scope>NUCLEOTIDE SEQUENCE [LARGE SCALE GENOMIC DNA]</scope>
    <source>
        <strain evidence="2">Arlian Lab</strain>
        <tissue evidence="2">Whole body</tissue>
    </source>
</reference>
<evidence type="ECO:0000313" key="2">
    <source>
        <dbReference type="EMBL" id="OTF72940.1"/>
    </source>
</evidence>
<gene>
    <name evidence="2" type="ORF">BLA29_014100</name>
</gene>
<name>A0A1Y3AWQ6_EURMA</name>
<comment type="caution">
    <text evidence="2">The sequence shown here is derived from an EMBL/GenBank/DDBJ whole genome shotgun (WGS) entry which is preliminary data.</text>
</comment>
<proteinExistence type="predicted"/>
<accession>A0A1Y3AWQ6</accession>
<evidence type="ECO:0000256" key="1">
    <source>
        <dbReference type="SAM" id="MobiDB-lite"/>
    </source>
</evidence>
<feature type="region of interest" description="Disordered" evidence="1">
    <location>
        <begin position="42"/>
        <end position="63"/>
    </location>
</feature>
<dbReference type="Proteomes" id="UP000194236">
    <property type="component" value="Unassembled WGS sequence"/>
</dbReference>
<keyword evidence="3" id="KW-1185">Reference proteome</keyword>
<protein>
    <submittedName>
        <fullName evidence="2">Uncharacterized protein</fullName>
    </submittedName>
</protein>
<feature type="non-terminal residue" evidence="2">
    <location>
        <position position="63"/>
    </location>
</feature>